<comment type="similarity">
    <text evidence="9">Belongs to the binding-protein-dependent transport system permease family. LivHM subfamily.</text>
</comment>
<feature type="transmembrane region" description="Helical" evidence="10">
    <location>
        <begin position="221"/>
        <end position="240"/>
    </location>
</feature>
<feature type="transmembrane region" description="Helical" evidence="10">
    <location>
        <begin position="6"/>
        <end position="27"/>
    </location>
</feature>
<evidence type="ECO:0000313" key="11">
    <source>
        <dbReference type="EMBL" id="BCJ36136.1"/>
    </source>
</evidence>
<evidence type="ECO:0000256" key="8">
    <source>
        <dbReference type="ARBA" id="ARBA00023136"/>
    </source>
</evidence>
<keyword evidence="6" id="KW-0029">Amino-acid transport</keyword>
<comment type="subcellular location">
    <subcellularLocation>
        <location evidence="1">Cell membrane</location>
        <topology evidence="1">Multi-pass membrane protein</topology>
    </subcellularLocation>
</comment>
<feature type="transmembrane region" description="Helical" evidence="10">
    <location>
        <begin position="138"/>
        <end position="164"/>
    </location>
</feature>
<dbReference type="GO" id="GO:0015188">
    <property type="term" value="F:L-isoleucine transmembrane transporter activity"/>
    <property type="evidence" value="ECO:0007669"/>
    <property type="project" value="TreeGrafter"/>
</dbReference>
<dbReference type="GO" id="GO:0042941">
    <property type="term" value="P:D-alanine transmembrane transport"/>
    <property type="evidence" value="ECO:0007669"/>
    <property type="project" value="TreeGrafter"/>
</dbReference>
<dbReference type="EMBL" id="AP023355">
    <property type="protein sequence ID" value="BCJ36136.1"/>
    <property type="molecule type" value="Genomic_DNA"/>
</dbReference>
<dbReference type="GO" id="GO:0005886">
    <property type="term" value="C:plasma membrane"/>
    <property type="evidence" value="ECO:0007669"/>
    <property type="project" value="UniProtKB-SubCell"/>
</dbReference>
<keyword evidence="3" id="KW-1003">Cell membrane</keyword>
<protein>
    <submittedName>
        <fullName evidence="11">Branched-chain amino acid ABC transporter permease</fullName>
    </submittedName>
</protein>
<organism evidence="11 12">
    <name type="scientific">Actinocatenispora thailandica</name>
    <dbReference type="NCBI Taxonomy" id="227318"/>
    <lineage>
        <taxon>Bacteria</taxon>
        <taxon>Bacillati</taxon>
        <taxon>Actinomycetota</taxon>
        <taxon>Actinomycetes</taxon>
        <taxon>Micromonosporales</taxon>
        <taxon>Micromonosporaceae</taxon>
        <taxon>Actinocatenispora</taxon>
    </lineage>
</organism>
<feature type="transmembrane region" description="Helical" evidence="10">
    <location>
        <begin position="271"/>
        <end position="290"/>
    </location>
</feature>
<dbReference type="KEGG" id="atl:Athai_36390"/>
<evidence type="ECO:0000256" key="5">
    <source>
        <dbReference type="ARBA" id="ARBA00022692"/>
    </source>
</evidence>
<keyword evidence="7 10" id="KW-1133">Transmembrane helix</keyword>
<keyword evidence="2" id="KW-0813">Transport</keyword>
<evidence type="ECO:0000256" key="3">
    <source>
        <dbReference type="ARBA" id="ARBA00022475"/>
    </source>
</evidence>
<keyword evidence="4" id="KW-0997">Cell inner membrane</keyword>
<reference evidence="11 12" key="1">
    <citation type="submission" date="2020-08" db="EMBL/GenBank/DDBJ databases">
        <title>Whole genome shotgun sequence of Actinocatenispora thailandica NBRC 105041.</title>
        <authorList>
            <person name="Komaki H."/>
            <person name="Tamura T."/>
        </authorList>
    </citation>
    <scope>NUCLEOTIDE SEQUENCE [LARGE SCALE GENOMIC DNA]</scope>
    <source>
        <strain evidence="11 12">NBRC 105041</strain>
    </source>
</reference>
<evidence type="ECO:0000256" key="1">
    <source>
        <dbReference type="ARBA" id="ARBA00004651"/>
    </source>
</evidence>
<feature type="transmembrane region" description="Helical" evidence="10">
    <location>
        <begin position="63"/>
        <end position="84"/>
    </location>
</feature>
<accession>A0A7R7DR35</accession>
<dbReference type="PANTHER" id="PTHR11795:SF371">
    <property type="entry name" value="HIGH-AFFINITY BRANCHED-CHAIN AMINO ACID TRANSPORT SYSTEM PERMEASE PROTEIN LIVH"/>
    <property type="match status" value="1"/>
</dbReference>
<sequence length="297" mass="31221">MTQIIWNGLFVGSFYALVALGYSMVYGIMKLLNFAHGDLYMVGAFVGFALLTSFSGFTATLSLVALLVVLLLSMVGTGLAGVAIERIAYRPLRNAPRLSLLITAVGASFALEYGMRIVAGPNPQVYPVRLGGSSVHVLGARIGVAQLVLIGVAIALMVALNAMVMRSRQGRAMRAIALDPVASRLMGVDVNRVIARAFFIGSALAGAAGVMAGSYYGSINFLMGFIIGLKAFTAAVIGGIGSFKGAMLGGVVLGLLEAFGTHYLGGQWRDVFAFAFLILFLTVRPTGLLGERVTERV</sequence>
<dbReference type="InterPro" id="IPR001851">
    <property type="entry name" value="ABC_transp_permease"/>
</dbReference>
<evidence type="ECO:0000256" key="10">
    <source>
        <dbReference type="SAM" id="Phobius"/>
    </source>
</evidence>
<proteinExistence type="inferred from homology"/>
<dbReference type="GO" id="GO:0015190">
    <property type="term" value="F:L-leucine transmembrane transporter activity"/>
    <property type="evidence" value="ECO:0007669"/>
    <property type="project" value="TreeGrafter"/>
</dbReference>
<evidence type="ECO:0000256" key="9">
    <source>
        <dbReference type="ARBA" id="ARBA00037998"/>
    </source>
</evidence>
<dbReference type="RefSeq" id="WP_203962549.1">
    <property type="nucleotide sequence ID" value="NZ_AP023355.1"/>
</dbReference>
<dbReference type="GO" id="GO:0015192">
    <property type="term" value="F:L-phenylalanine transmembrane transporter activity"/>
    <property type="evidence" value="ECO:0007669"/>
    <property type="project" value="TreeGrafter"/>
</dbReference>
<dbReference type="Proteomes" id="UP000611640">
    <property type="component" value="Chromosome"/>
</dbReference>
<feature type="transmembrane region" description="Helical" evidence="10">
    <location>
        <begin position="193"/>
        <end position="215"/>
    </location>
</feature>
<dbReference type="GO" id="GO:1903806">
    <property type="term" value="P:L-isoleucine import across plasma membrane"/>
    <property type="evidence" value="ECO:0007669"/>
    <property type="project" value="TreeGrafter"/>
</dbReference>
<name>A0A7R7DR35_9ACTN</name>
<feature type="transmembrane region" description="Helical" evidence="10">
    <location>
        <begin position="96"/>
        <end position="118"/>
    </location>
</feature>
<dbReference type="PANTHER" id="PTHR11795">
    <property type="entry name" value="BRANCHED-CHAIN AMINO ACID TRANSPORT SYSTEM PERMEASE PROTEIN LIVH"/>
    <property type="match status" value="1"/>
</dbReference>
<dbReference type="AlphaFoldDB" id="A0A7R7DR35"/>
<evidence type="ECO:0000313" key="12">
    <source>
        <dbReference type="Proteomes" id="UP000611640"/>
    </source>
</evidence>
<dbReference type="CDD" id="cd06582">
    <property type="entry name" value="TM_PBP1_LivH_like"/>
    <property type="match status" value="1"/>
</dbReference>
<keyword evidence="8 10" id="KW-0472">Membrane</keyword>
<dbReference type="InterPro" id="IPR052157">
    <property type="entry name" value="BCAA_transport_permease"/>
</dbReference>
<evidence type="ECO:0000256" key="7">
    <source>
        <dbReference type="ARBA" id="ARBA00022989"/>
    </source>
</evidence>
<evidence type="ECO:0000256" key="6">
    <source>
        <dbReference type="ARBA" id="ARBA00022970"/>
    </source>
</evidence>
<dbReference type="GO" id="GO:0015808">
    <property type="term" value="P:L-alanine transport"/>
    <property type="evidence" value="ECO:0007669"/>
    <property type="project" value="TreeGrafter"/>
</dbReference>
<evidence type="ECO:0000256" key="4">
    <source>
        <dbReference type="ARBA" id="ARBA00022519"/>
    </source>
</evidence>
<gene>
    <name evidence="11" type="ORF">Athai_36390</name>
</gene>
<keyword evidence="5 10" id="KW-0812">Transmembrane</keyword>
<keyword evidence="12" id="KW-1185">Reference proteome</keyword>
<dbReference type="Pfam" id="PF02653">
    <property type="entry name" value="BPD_transp_2"/>
    <property type="match status" value="1"/>
</dbReference>
<evidence type="ECO:0000256" key="2">
    <source>
        <dbReference type="ARBA" id="ARBA00022448"/>
    </source>
</evidence>
<feature type="transmembrane region" description="Helical" evidence="10">
    <location>
        <begin position="39"/>
        <end position="57"/>
    </location>
</feature>
<dbReference type="GO" id="GO:0005304">
    <property type="term" value="F:L-valine transmembrane transporter activity"/>
    <property type="evidence" value="ECO:0007669"/>
    <property type="project" value="TreeGrafter"/>
</dbReference>
<feature type="transmembrane region" description="Helical" evidence="10">
    <location>
        <begin position="247"/>
        <end position="265"/>
    </location>
</feature>